<evidence type="ECO:0000256" key="1">
    <source>
        <dbReference type="SAM" id="Phobius"/>
    </source>
</evidence>
<reference evidence="2 3" key="1">
    <citation type="journal article" date="2018" name="Nat. Ecol. Evol.">
        <title>Shark genomes provide insights into elasmobranch evolution and the origin of vertebrates.</title>
        <authorList>
            <person name="Hara Y"/>
            <person name="Yamaguchi K"/>
            <person name="Onimaru K"/>
            <person name="Kadota M"/>
            <person name="Koyanagi M"/>
            <person name="Keeley SD"/>
            <person name="Tatsumi K"/>
            <person name="Tanaka K"/>
            <person name="Motone F"/>
            <person name="Kageyama Y"/>
            <person name="Nozu R"/>
            <person name="Adachi N"/>
            <person name="Nishimura O"/>
            <person name="Nakagawa R"/>
            <person name="Tanegashima C"/>
            <person name="Kiyatake I"/>
            <person name="Matsumoto R"/>
            <person name="Murakumo K"/>
            <person name="Nishida K"/>
            <person name="Terakita A"/>
            <person name="Kuratani S"/>
            <person name="Sato K"/>
            <person name="Hyodo S Kuraku.S."/>
        </authorList>
    </citation>
    <scope>NUCLEOTIDE SEQUENCE [LARGE SCALE GENOMIC DNA]</scope>
</reference>
<sequence>MQNSGRTKFKRTSIDRLMNTLVLWIFGFLICMGIILAIGNSIWEYEVGDLFQIYHPWDQGVDSAFLSGFLSFWSYIIILNTVVPISLYVRLAAQQYWA</sequence>
<organism evidence="2 3">
    <name type="scientific">Scyliorhinus torazame</name>
    <name type="common">Cloudy catshark</name>
    <name type="synonym">Catulus torazame</name>
    <dbReference type="NCBI Taxonomy" id="75743"/>
    <lineage>
        <taxon>Eukaryota</taxon>
        <taxon>Metazoa</taxon>
        <taxon>Chordata</taxon>
        <taxon>Craniata</taxon>
        <taxon>Vertebrata</taxon>
        <taxon>Chondrichthyes</taxon>
        <taxon>Elasmobranchii</taxon>
        <taxon>Galeomorphii</taxon>
        <taxon>Galeoidea</taxon>
        <taxon>Carcharhiniformes</taxon>
        <taxon>Scyliorhinidae</taxon>
        <taxon>Scyliorhinus</taxon>
    </lineage>
</organism>
<dbReference type="SUPFAM" id="SSF81665">
    <property type="entry name" value="Calcium ATPase, transmembrane domain M"/>
    <property type="match status" value="1"/>
</dbReference>
<dbReference type="STRING" id="75743.A0A401QGI5"/>
<keyword evidence="1" id="KW-0812">Transmembrane</keyword>
<keyword evidence="1" id="KW-0472">Membrane</keyword>
<proteinExistence type="predicted"/>
<evidence type="ECO:0000313" key="2">
    <source>
        <dbReference type="EMBL" id="GCB84485.1"/>
    </source>
</evidence>
<dbReference type="EMBL" id="BFAA01076812">
    <property type="protein sequence ID" value="GCB84485.1"/>
    <property type="molecule type" value="Genomic_DNA"/>
</dbReference>
<dbReference type="AlphaFoldDB" id="A0A401QGI5"/>
<accession>A0A401QGI5</accession>
<name>A0A401QGI5_SCYTO</name>
<keyword evidence="1" id="KW-1133">Transmembrane helix</keyword>
<protein>
    <submittedName>
        <fullName evidence="2">Uncharacterized protein</fullName>
    </submittedName>
</protein>
<dbReference type="GO" id="GO:0045332">
    <property type="term" value="P:phospholipid translocation"/>
    <property type="evidence" value="ECO:0007669"/>
    <property type="project" value="TreeGrafter"/>
</dbReference>
<dbReference type="GO" id="GO:0005802">
    <property type="term" value="C:trans-Golgi network"/>
    <property type="evidence" value="ECO:0007669"/>
    <property type="project" value="TreeGrafter"/>
</dbReference>
<gene>
    <name evidence="2" type="ORF">scyTo_0025216</name>
</gene>
<evidence type="ECO:0000313" key="3">
    <source>
        <dbReference type="Proteomes" id="UP000288216"/>
    </source>
</evidence>
<keyword evidence="3" id="KW-1185">Reference proteome</keyword>
<dbReference type="GO" id="GO:0007030">
    <property type="term" value="P:Golgi organization"/>
    <property type="evidence" value="ECO:0007669"/>
    <property type="project" value="TreeGrafter"/>
</dbReference>
<dbReference type="PANTHER" id="PTHR24092">
    <property type="entry name" value="PROBABLE PHOSPHOLIPID-TRANSPORTING ATPASE"/>
    <property type="match status" value="1"/>
</dbReference>
<dbReference type="GO" id="GO:0140326">
    <property type="term" value="F:ATPase-coupled intramembrane lipid transporter activity"/>
    <property type="evidence" value="ECO:0007669"/>
    <property type="project" value="TreeGrafter"/>
</dbReference>
<feature type="transmembrane region" description="Helical" evidence="1">
    <location>
        <begin position="21"/>
        <end position="43"/>
    </location>
</feature>
<dbReference type="Proteomes" id="UP000288216">
    <property type="component" value="Unassembled WGS sequence"/>
</dbReference>
<dbReference type="OrthoDB" id="377733at2759"/>
<dbReference type="GO" id="GO:0005886">
    <property type="term" value="C:plasma membrane"/>
    <property type="evidence" value="ECO:0007669"/>
    <property type="project" value="TreeGrafter"/>
</dbReference>
<feature type="transmembrane region" description="Helical" evidence="1">
    <location>
        <begin position="63"/>
        <end position="89"/>
    </location>
</feature>
<comment type="caution">
    <text evidence="2">The sequence shown here is derived from an EMBL/GenBank/DDBJ whole genome shotgun (WGS) entry which is preliminary data.</text>
</comment>
<dbReference type="InterPro" id="IPR023298">
    <property type="entry name" value="ATPase_P-typ_TM_dom_sf"/>
</dbReference>
<dbReference type="PANTHER" id="PTHR24092:SF46">
    <property type="entry name" value="PHOSPHOLIPID-TRANSPORTING ATPASE ID"/>
    <property type="match status" value="1"/>
</dbReference>